<dbReference type="PANTHER" id="PTHR30193">
    <property type="entry name" value="ABC TRANSPORTER PERMEASE PROTEIN"/>
    <property type="match status" value="1"/>
</dbReference>
<evidence type="ECO:0000313" key="10">
    <source>
        <dbReference type="EMBL" id="MBF9134531.1"/>
    </source>
</evidence>
<evidence type="ECO:0000256" key="6">
    <source>
        <dbReference type="ARBA" id="ARBA00023136"/>
    </source>
</evidence>
<feature type="transmembrane region" description="Helical" evidence="7">
    <location>
        <begin position="136"/>
        <end position="158"/>
    </location>
</feature>
<dbReference type="InterPro" id="IPR000515">
    <property type="entry name" value="MetI-like"/>
</dbReference>
<evidence type="ECO:0000256" key="3">
    <source>
        <dbReference type="ARBA" id="ARBA00022475"/>
    </source>
</evidence>
<dbReference type="SUPFAM" id="SSF161098">
    <property type="entry name" value="MetI-like"/>
    <property type="match status" value="1"/>
</dbReference>
<dbReference type="Gene3D" id="1.10.3720.10">
    <property type="entry name" value="MetI-like"/>
    <property type="match status" value="1"/>
</dbReference>
<organism evidence="10 11">
    <name type="scientific">Plantactinospora alkalitolerans</name>
    <dbReference type="NCBI Taxonomy" id="2789879"/>
    <lineage>
        <taxon>Bacteria</taxon>
        <taxon>Bacillati</taxon>
        <taxon>Actinomycetota</taxon>
        <taxon>Actinomycetes</taxon>
        <taxon>Micromonosporales</taxon>
        <taxon>Micromonosporaceae</taxon>
        <taxon>Plantactinospora</taxon>
    </lineage>
</organism>
<evidence type="ECO:0000259" key="9">
    <source>
        <dbReference type="PROSITE" id="PS50928"/>
    </source>
</evidence>
<feature type="transmembrane region" description="Helical" evidence="7">
    <location>
        <begin position="246"/>
        <end position="266"/>
    </location>
</feature>
<feature type="transmembrane region" description="Helical" evidence="7">
    <location>
        <begin position="102"/>
        <end position="124"/>
    </location>
</feature>
<name>A0ABS0H7T5_9ACTN</name>
<comment type="similarity">
    <text evidence="7">Belongs to the binding-protein-dependent transport system permease family.</text>
</comment>
<reference evidence="10 11" key="1">
    <citation type="submission" date="2020-11" db="EMBL/GenBank/DDBJ databases">
        <title>A novel isolate from a Black sea contaminated sediment with potential to produce alkanes: Plantactinospora alkalitolerans sp. nov.</title>
        <authorList>
            <person name="Carro L."/>
            <person name="Veyisoglu A."/>
            <person name="Guven K."/>
            <person name="Schumann P."/>
            <person name="Klenk H.-P."/>
            <person name="Sahin N."/>
        </authorList>
    </citation>
    <scope>NUCLEOTIDE SEQUENCE [LARGE SCALE GENOMIC DNA]</scope>
    <source>
        <strain evidence="10 11">S1510</strain>
    </source>
</reference>
<evidence type="ECO:0000256" key="1">
    <source>
        <dbReference type="ARBA" id="ARBA00004651"/>
    </source>
</evidence>
<keyword evidence="3" id="KW-1003">Cell membrane</keyword>
<dbReference type="EMBL" id="JADPUN010000354">
    <property type="protein sequence ID" value="MBF9134531.1"/>
    <property type="molecule type" value="Genomic_DNA"/>
</dbReference>
<proteinExistence type="inferred from homology"/>
<gene>
    <name evidence="10" type="ORF">I0C86_37225</name>
</gene>
<dbReference type="Proteomes" id="UP000638560">
    <property type="component" value="Unassembled WGS sequence"/>
</dbReference>
<feature type="domain" description="ABC transmembrane type-1" evidence="9">
    <location>
        <begin position="99"/>
        <end position="314"/>
    </location>
</feature>
<keyword evidence="4 7" id="KW-0812">Transmembrane</keyword>
<feature type="transmembrane region" description="Helical" evidence="7">
    <location>
        <begin position="293"/>
        <end position="314"/>
    </location>
</feature>
<evidence type="ECO:0000256" key="7">
    <source>
        <dbReference type="RuleBase" id="RU363032"/>
    </source>
</evidence>
<dbReference type="InterPro" id="IPR035906">
    <property type="entry name" value="MetI-like_sf"/>
</dbReference>
<sequence length="323" mass="34565">MTSAPGSARTGPAATPSPGPSNHSSPVRPHRRRWGRTARWSGWLYVLPAMLMYAVFVLRPLALTFQYSFYDWNGIGVARWAGLDNYLTVVTDSDLLKIISNAFILIIFFSLIPVALGLLVASLVRRITAGPFGTAVRTILFLPQVIPLVAAGIAWSWLLSSNGLVNQVLRAVGLGGLARAWLGDFNTALPAVGVIGAWVLLGLCTILMVTGMSKIDPALYEAARIDGAGPVREFFAVTLPSLRHEIGVCLTVTVIAALASFDIVYISTSGGPGLQTTVPGLEIYRLAFSQRQVGLASALAVVLMLLVLACVLPIQRLTREGKE</sequence>
<dbReference type="InterPro" id="IPR051393">
    <property type="entry name" value="ABC_transporter_permease"/>
</dbReference>
<protein>
    <submittedName>
        <fullName evidence="10">Sugar ABC transporter permease</fullName>
    </submittedName>
</protein>
<dbReference type="Pfam" id="PF00528">
    <property type="entry name" value="BPD_transp_1"/>
    <property type="match status" value="1"/>
</dbReference>
<comment type="caution">
    <text evidence="10">The sequence shown here is derived from an EMBL/GenBank/DDBJ whole genome shotgun (WGS) entry which is preliminary data.</text>
</comment>
<feature type="region of interest" description="Disordered" evidence="8">
    <location>
        <begin position="1"/>
        <end position="30"/>
    </location>
</feature>
<dbReference type="CDD" id="cd06261">
    <property type="entry name" value="TM_PBP2"/>
    <property type="match status" value="1"/>
</dbReference>
<dbReference type="PROSITE" id="PS50928">
    <property type="entry name" value="ABC_TM1"/>
    <property type="match status" value="1"/>
</dbReference>
<accession>A0ABS0H7T5</accession>
<evidence type="ECO:0000256" key="2">
    <source>
        <dbReference type="ARBA" id="ARBA00022448"/>
    </source>
</evidence>
<evidence type="ECO:0000256" key="5">
    <source>
        <dbReference type="ARBA" id="ARBA00022989"/>
    </source>
</evidence>
<feature type="transmembrane region" description="Helical" evidence="7">
    <location>
        <begin position="42"/>
        <end position="62"/>
    </location>
</feature>
<evidence type="ECO:0000256" key="4">
    <source>
        <dbReference type="ARBA" id="ARBA00022692"/>
    </source>
</evidence>
<comment type="subcellular location">
    <subcellularLocation>
        <location evidence="1 7">Cell membrane</location>
        <topology evidence="1 7">Multi-pass membrane protein</topology>
    </subcellularLocation>
</comment>
<keyword evidence="2 7" id="KW-0813">Transport</keyword>
<keyword evidence="5 7" id="KW-1133">Transmembrane helix</keyword>
<keyword evidence="6 7" id="KW-0472">Membrane</keyword>
<evidence type="ECO:0000313" key="11">
    <source>
        <dbReference type="Proteomes" id="UP000638560"/>
    </source>
</evidence>
<feature type="transmembrane region" description="Helical" evidence="7">
    <location>
        <begin position="188"/>
        <end position="209"/>
    </location>
</feature>
<evidence type="ECO:0000256" key="8">
    <source>
        <dbReference type="SAM" id="MobiDB-lite"/>
    </source>
</evidence>
<dbReference type="PANTHER" id="PTHR30193:SF37">
    <property type="entry name" value="INNER MEMBRANE ABC TRANSPORTER PERMEASE PROTEIN YCJO"/>
    <property type="match status" value="1"/>
</dbReference>
<keyword evidence="11" id="KW-1185">Reference proteome</keyword>